<keyword evidence="1" id="KW-0175">Coiled coil</keyword>
<gene>
    <name evidence="3" type="ORF">R5R35_004922</name>
</gene>
<reference evidence="3 4" key="1">
    <citation type="submission" date="2024-03" db="EMBL/GenBank/DDBJ databases">
        <title>The genome assembly and annotation of the cricket Gryllus longicercus Weissman &amp; Gray.</title>
        <authorList>
            <person name="Szrajer S."/>
            <person name="Gray D."/>
            <person name="Ylla G."/>
        </authorList>
    </citation>
    <scope>NUCLEOTIDE SEQUENCE [LARGE SCALE GENOMIC DNA]</scope>
    <source>
        <strain evidence="3">DAG 2021-001</strain>
        <tissue evidence="3">Whole body minus gut</tissue>
    </source>
</reference>
<evidence type="ECO:0000313" key="3">
    <source>
        <dbReference type="EMBL" id="KAK7792782.1"/>
    </source>
</evidence>
<evidence type="ECO:0000256" key="1">
    <source>
        <dbReference type="SAM" id="Coils"/>
    </source>
</evidence>
<keyword evidence="4" id="KW-1185">Reference proteome</keyword>
<evidence type="ECO:0000313" key="4">
    <source>
        <dbReference type="Proteomes" id="UP001378592"/>
    </source>
</evidence>
<proteinExistence type="predicted"/>
<sequence>MYFRRRYPSTSSLIIITGALLLLTFMLKHLYDNNQKCNRMNNYQQLMQELSDHMQSVELAANKSAANLNQLNKVLIQQHQQLAQKLEITGDDKKSGNIHKSK</sequence>
<protein>
    <submittedName>
        <fullName evidence="3">Uncharacterized protein</fullName>
    </submittedName>
</protein>
<keyword evidence="2" id="KW-0812">Transmembrane</keyword>
<dbReference type="Proteomes" id="UP001378592">
    <property type="component" value="Unassembled WGS sequence"/>
</dbReference>
<name>A0AAN9V947_9ORTH</name>
<dbReference type="AlphaFoldDB" id="A0AAN9V947"/>
<dbReference type="EMBL" id="JAZDUA010000426">
    <property type="protein sequence ID" value="KAK7792782.1"/>
    <property type="molecule type" value="Genomic_DNA"/>
</dbReference>
<accession>A0AAN9V947</accession>
<evidence type="ECO:0000256" key="2">
    <source>
        <dbReference type="SAM" id="Phobius"/>
    </source>
</evidence>
<keyword evidence="2" id="KW-1133">Transmembrane helix</keyword>
<feature type="transmembrane region" description="Helical" evidence="2">
    <location>
        <begin position="12"/>
        <end position="31"/>
    </location>
</feature>
<comment type="caution">
    <text evidence="3">The sequence shown here is derived from an EMBL/GenBank/DDBJ whole genome shotgun (WGS) entry which is preliminary data.</text>
</comment>
<feature type="coiled-coil region" evidence="1">
    <location>
        <begin position="40"/>
        <end position="85"/>
    </location>
</feature>
<organism evidence="3 4">
    <name type="scientific">Gryllus longicercus</name>
    <dbReference type="NCBI Taxonomy" id="2509291"/>
    <lineage>
        <taxon>Eukaryota</taxon>
        <taxon>Metazoa</taxon>
        <taxon>Ecdysozoa</taxon>
        <taxon>Arthropoda</taxon>
        <taxon>Hexapoda</taxon>
        <taxon>Insecta</taxon>
        <taxon>Pterygota</taxon>
        <taxon>Neoptera</taxon>
        <taxon>Polyneoptera</taxon>
        <taxon>Orthoptera</taxon>
        <taxon>Ensifera</taxon>
        <taxon>Gryllidea</taxon>
        <taxon>Grylloidea</taxon>
        <taxon>Gryllidae</taxon>
        <taxon>Gryllinae</taxon>
        <taxon>Gryllus</taxon>
    </lineage>
</organism>
<keyword evidence="2" id="KW-0472">Membrane</keyword>